<dbReference type="GO" id="GO:0003743">
    <property type="term" value="F:translation initiation factor activity"/>
    <property type="evidence" value="ECO:0007669"/>
    <property type="project" value="UniProtKB-UniRule"/>
</dbReference>
<dbReference type="GO" id="GO:0071540">
    <property type="term" value="C:eukaryotic translation initiation factor 3 complex, eIF3e"/>
    <property type="evidence" value="ECO:0007669"/>
    <property type="project" value="EnsemblFungi"/>
</dbReference>
<dbReference type="GO" id="GO:0001732">
    <property type="term" value="P:formation of cytoplasmic translation initiation complex"/>
    <property type="evidence" value="ECO:0007669"/>
    <property type="project" value="UniProtKB-UniRule"/>
</dbReference>
<evidence type="ECO:0000256" key="5">
    <source>
        <dbReference type="HAMAP-Rule" id="MF_03003"/>
    </source>
</evidence>
<comment type="subcellular location">
    <subcellularLocation>
        <location evidence="5">Cytoplasm</location>
    </subcellularLocation>
</comment>
<protein>
    <recommendedName>
        <fullName evidence="5">Eukaryotic translation initiation factor 3 subunit D</fullName>
        <shortName evidence="5">eIF3d</shortName>
    </recommendedName>
</protein>
<comment type="subunit">
    <text evidence="5">Component of the eukaryotic translation initiation factor 3 (eIF-3) complex.</text>
</comment>
<comment type="domain">
    <text evidence="5">The RNA gate region regulates mRNA cap recognition to prevent promiscuous mRNA-binding before assembly of eif3d into the full eukaryotic translation initiation factor 3 (eIF-3) complex.</text>
</comment>
<accession>A0A1E3PYB5</accession>
<dbReference type="AlphaFoldDB" id="A0A1E3PYB5"/>
<evidence type="ECO:0000256" key="3">
    <source>
        <dbReference type="ARBA" id="ARBA00022884"/>
    </source>
</evidence>
<evidence type="ECO:0000256" key="2">
    <source>
        <dbReference type="ARBA" id="ARBA00022540"/>
    </source>
</evidence>
<dbReference type="HAMAP" id="MF_03003">
    <property type="entry name" value="eIF3d"/>
    <property type="match status" value="1"/>
</dbReference>
<feature type="region of interest" description="RNA gate" evidence="5">
    <location>
        <begin position="320"/>
        <end position="334"/>
    </location>
</feature>
<dbReference type="InterPro" id="IPR007783">
    <property type="entry name" value="eIF3d"/>
</dbReference>
<dbReference type="GO" id="GO:0071541">
    <property type="term" value="C:eukaryotic translation initiation factor 3 complex, eIF3m"/>
    <property type="evidence" value="ECO:0007669"/>
    <property type="project" value="EnsemblFungi"/>
</dbReference>
<dbReference type="GO" id="GO:0016282">
    <property type="term" value="C:eukaryotic 43S preinitiation complex"/>
    <property type="evidence" value="ECO:0007669"/>
    <property type="project" value="UniProtKB-UniRule"/>
</dbReference>
<name>A0A1E3PYB5_LIPST</name>
<feature type="region of interest" description="Disordered" evidence="6">
    <location>
        <begin position="157"/>
        <end position="187"/>
    </location>
</feature>
<dbReference type="GO" id="GO:0002191">
    <property type="term" value="P:cap-dependent translational initiation"/>
    <property type="evidence" value="ECO:0007669"/>
    <property type="project" value="UniProtKB-UniRule"/>
</dbReference>
<keyword evidence="2 5" id="KW-0396">Initiation factor</keyword>
<feature type="region of interest" description="Disordered" evidence="6">
    <location>
        <begin position="100"/>
        <end position="126"/>
    </location>
</feature>
<comment type="function">
    <text evidence="5">mRNA cap-binding component of the eukaryotic translation initiation factor 3 (eIF-3) complex, which is involved in protein synthesis of a specialized repertoire of mRNAs and, together with other initiation factors, stimulates binding of mRNA and methionyl-tRNAi to the 40S ribosome. The eIF-3 complex specifically targets and initiates translation of a subset of mRNAs involved in cell proliferation. In the eIF-3 complex, eif3d specifically recognizes and binds the 7-methylguanosine cap of a subset of mRNAs.</text>
</comment>
<dbReference type="OrthoDB" id="16538at2759"/>
<keyword evidence="3" id="KW-0694">RNA-binding</keyword>
<feature type="region of interest" description="Disordered" evidence="6">
    <location>
        <begin position="131"/>
        <end position="150"/>
    </location>
</feature>
<dbReference type="PANTHER" id="PTHR12399:SF0">
    <property type="entry name" value="EUKARYOTIC TRANSLATION INITIATION FACTOR 3 SUBUNIT D"/>
    <property type="match status" value="1"/>
</dbReference>
<feature type="region of interest" description="Disordered" evidence="6">
    <location>
        <begin position="1"/>
        <end position="86"/>
    </location>
</feature>
<dbReference type="PIRSF" id="PIRSF016281">
    <property type="entry name" value="EIF-3_zeta"/>
    <property type="match status" value="1"/>
</dbReference>
<feature type="compositionally biased region" description="Gly residues" evidence="6">
    <location>
        <begin position="132"/>
        <end position="146"/>
    </location>
</feature>
<evidence type="ECO:0000256" key="6">
    <source>
        <dbReference type="SAM" id="MobiDB-lite"/>
    </source>
</evidence>
<dbReference type="Proteomes" id="UP000094385">
    <property type="component" value="Unassembled WGS sequence"/>
</dbReference>
<dbReference type="GO" id="GO:0033290">
    <property type="term" value="C:eukaryotic 48S preinitiation complex"/>
    <property type="evidence" value="ECO:0007669"/>
    <property type="project" value="UniProtKB-UniRule"/>
</dbReference>
<dbReference type="Pfam" id="PF05091">
    <property type="entry name" value="eIF-3_zeta"/>
    <property type="match status" value="1"/>
</dbReference>
<gene>
    <name evidence="7" type="ORF">LIPSTDRAFT_75427</name>
</gene>
<dbReference type="PANTHER" id="PTHR12399">
    <property type="entry name" value="EUKARYOTIC TRANSLATION INITIATION FACTOR 3 SUBUNIT 7"/>
    <property type="match status" value="1"/>
</dbReference>
<dbReference type="STRING" id="675824.A0A1E3PYB5"/>
<dbReference type="EMBL" id="KV454302">
    <property type="protein sequence ID" value="ODQ69797.1"/>
    <property type="molecule type" value="Genomic_DNA"/>
</dbReference>
<feature type="compositionally biased region" description="Basic and acidic residues" evidence="6">
    <location>
        <begin position="57"/>
        <end position="66"/>
    </location>
</feature>
<comment type="similarity">
    <text evidence="5">Belongs to the eIF-3 subunit D family.</text>
</comment>
<keyword evidence="1 5" id="KW-0963">Cytoplasm</keyword>
<dbReference type="GO" id="GO:0098808">
    <property type="term" value="F:mRNA cap binding"/>
    <property type="evidence" value="ECO:0007669"/>
    <property type="project" value="UniProtKB-UniRule"/>
</dbReference>
<dbReference type="GO" id="GO:0005829">
    <property type="term" value="C:cytosol"/>
    <property type="evidence" value="ECO:0007669"/>
    <property type="project" value="EnsemblFungi"/>
</dbReference>
<proteinExistence type="inferred from homology"/>
<evidence type="ECO:0000256" key="1">
    <source>
        <dbReference type="ARBA" id="ARBA00022490"/>
    </source>
</evidence>
<reference evidence="7 8" key="1">
    <citation type="journal article" date="2016" name="Proc. Natl. Acad. Sci. U.S.A.">
        <title>Comparative genomics of biotechnologically important yeasts.</title>
        <authorList>
            <person name="Riley R."/>
            <person name="Haridas S."/>
            <person name="Wolfe K.H."/>
            <person name="Lopes M.R."/>
            <person name="Hittinger C.T."/>
            <person name="Goeker M."/>
            <person name="Salamov A.A."/>
            <person name="Wisecaver J.H."/>
            <person name="Long T.M."/>
            <person name="Calvey C.H."/>
            <person name="Aerts A.L."/>
            <person name="Barry K.W."/>
            <person name="Choi C."/>
            <person name="Clum A."/>
            <person name="Coughlan A.Y."/>
            <person name="Deshpande S."/>
            <person name="Douglass A.P."/>
            <person name="Hanson S.J."/>
            <person name="Klenk H.-P."/>
            <person name="LaButti K.M."/>
            <person name="Lapidus A."/>
            <person name="Lindquist E.A."/>
            <person name="Lipzen A.M."/>
            <person name="Meier-Kolthoff J.P."/>
            <person name="Ohm R.A."/>
            <person name="Otillar R.P."/>
            <person name="Pangilinan J.L."/>
            <person name="Peng Y."/>
            <person name="Rokas A."/>
            <person name="Rosa C.A."/>
            <person name="Scheuner C."/>
            <person name="Sibirny A.A."/>
            <person name="Slot J.C."/>
            <person name="Stielow J.B."/>
            <person name="Sun H."/>
            <person name="Kurtzman C.P."/>
            <person name="Blackwell M."/>
            <person name="Grigoriev I.V."/>
            <person name="Jeffries T.W."/>
        </authorList>
    </citation>
    <scope>NUCLEOTIDE SEQUENCE [LARGE SCALE GENOMIC DNA]</scope>
    <source>
        <strain evidence="7 8">NRRL Y-11557</strain>
    </source>
</reference>
<evidence type="ECO:0000256" key="4">
    <source>
        <dbReference type="ARBA" id="ARBA00022917"/>
    </source>
</evidence>
<evidence type="ECO:0000313" key="8">
    <source>
        <dbReference type="Proteomes" id="UP000094385"/>
    </source>
</evidence>
<feature type="compositionally biased region" description="Polar residues" evidence="6">
    <location>
        <begin position="108"/>
        <end position="117"/>
    </location>
</feature>
<evidence type="ECO:0000313" key="7">
    <source>
        <dbReference type="EMBL" id="ODQ69797.1"/>
    </source>
</evidence>
<keyword evidence="8" id="KW-1185">Reference proteome</keyword>
<keyword evidence="4 5" id="KW-0648">Protein biosynthesis</keyword>
<organism evidence="7 8">
    <name type="scientific">Lipomyces starkeyi NRRL Y-11557</name>
    <dbReference type="NCBI Taxonomy" id="675824"/>
    <lineage>
        <taxon>Eukaryota</taxon>
        <taxon>Fungi</taxon>
        <taxon>Dikarya</taxon>
        <taxon>Ascomycota</taxon>
        <taxon>Saccharomycotina</taxon>
        <taxon>Lipomycetes</taxon>
        <taxon>Lipomycetales</taxon>
        <taxon>Lipomycetaceae</taxon>
        <taxon>Lipomyces</taxon>
    </lineage>
</organism>
<sequence>MAPALPFALPSLVPVSSPWGPPATEASTGGLSFEGAPYAPFSKGDKLGKLADWTQDPGRDGRDQRGGRQNYGRSHRDPYQAYGASTASSFQFQNAEDESSFSVVDSSRTTTKPRTTFGQGGRGGLVLRSRGGAQGRGGARSFGPGAGAQRSGYQRYVGGRGGHQDGARTGGQRGGRGGRRFGWKDYDKPQRLRDSSVTISPEWQMLDEIDFNRLGKLSLDIKDGTDVDTYGFTYYYDKSFDRPGGISERKLQVIDTLSYNPTTSDDPVIQQLAQRDEGRVFATDSILSMLMCAPRSVYPWDIVVNREGDKLFLDKREGGPLDFVTVNENAAEPPLEVADGSKDSINTPSALALEATFINQNFAAQAVVESNDKHEFTHPNPFYNPEEETEPLGSRGYRYRKINLSSVAEETELNLIVRTELDGTIRNASGEDSFITIKALNEFDTRAPGAGGALDWRSKFGSQRGAVVATEMKNNSCKLARWTVQSILAGADQMKLGFVSRANPKDKARHVILGVVGYKPREFANQMNYSVANGWGIARSIIDMCLALEEGKYIIVKDPNKPVIRLYEVPRDAFDEAPADEEKRDADE</sequence>